<proteinExistence type="predicted"/>
<accession>A0A635R837</accession>
<gene>
    <name evidence="1" type="ORF">CB695_16030</name>
</gene>
<name>A0A635R837_SALET</name>
<dbReference type="EMBL" id="AAMIYH010000015">
    <property type="protein sequence ID" value="EDH8302980.1"/>
    <property type="molecule type" value="Genomic_DNA"/>
</dbReference>
<organism evidence="1">
    <name type="scientific">Salmonella enterica subsp. enterica serovar Chester</name>
    <dbReference type="NCBI Taxonomy" id="149386"/>
    <lineage>
        <taxon>Bacteria</taxon>
        <taxon>Pseudomonadati</taxon>
        <taxon>Pseudomonadota</taxon>
        <taxon>Gammaproteobacteria</taxon>
        <taxon>Enterobacterales</taxon>
        <taxon>Enterobacteriaceae</taxon>
        <taxon>Salmonella</taxon>
    </lineage>
</organism>
<evidence type="ECO:0000313" key="1">
    <source>
        <dbReference type="EMBL" id="EDH8302980.1"/>
    </source>
</evidence>
<sequence length="217" mass="24715">MEPLRLMTRTLLIPIWELKLAPLPASNGEVIDFIKDEEFVLTAFRETLHRYYNAVPLSGGLDCPGVEGSTSALIAEYLEQKGIGVGKGRVYVDVDKLRSYQIELTFQIRKLLTRYGLFSINCKVDDVRMLDHGFTTTLKTCRGKRFVQFAWWVPVLRGERKTVEGLYGWALWSEVPVNKLDTIIPKHRNVPLSSLFTSGENTTWAEFVNNVMSIGEQ</sequence>
<protein>
    <submittedName>
        <fullName evidence="1">Uncharacterized protein</fullName>
    </submittedName>
</protein>
<comment type="caution">
    <text evidence="1">The sequence shown here is derived from an EMBL/GenBank/DDBJ whole genome shotgun (WGS) entry which is preliminary data.</text>
</comment>
<dbReference type="AlphaFoldDB" id="A0A635R837"/>
<reference evidence="1" key="1">
    <citation type="submission" date="2018-07" db="EMBL/GenBank/DDBJ databases">
        <authorList>
            <person name="Ashton P.M."/>
            <person name="Dallman T."/>
            <person name="Nair S."/>
            <person name="De Pinna E."/>
            <person name="Peters T."/>
            <person name="Grant K."/>
        </authorList>
    </citation>
    <scope>NUCLEOTIDE SEQUENCE</scope>
    <source>
        <strain evidence="1">368335</strain>
    </source>
</reference>